<accession>A0ABU0TWU4</accession>
<dbReference type="InterPro" id="IPR011009">
    <property type="entry name" value="Kinase-like_dom_sf"/>
</dbReference>
<gene>
    <name evidence="2" type="ORF">QE412_002706</name>
</gene>
<dbReference type="Pfam" id="PF01633">
    <property type="entry name" value="Choline_kinase"/>
    <property type="match status" value="1"/>
</dbReference>
<dbReference type="Gene3D" id="3.30.200.20">
    <property type="entry name" value="Phosphorylase Kinase, domain 1"/>
    <property type="match status" value="1"/>
</dbReference>
<proteinExistence type="predicted"/>
<dbReference type="CDD" id="cd05151">
    <property type="entry name" value="ChoK-like"/>
    <property type="match status" value="1"/>
</dbReference>
<evidence type="ECO:0000256" key="1">
    <source>
        <dbReference type="SAM" id="MobiDB-lite"/>
    </source>
</evidence>
<protein>
    <submittedName>
        <fullName evidence="2">Thiamine kinase-like enzyme</fullName>
    </submittedName>
</protein>
<dbReference type="PANTHER" id="PTHR22603:SF66">
    <property type="entry name" value="ETHANOLAMINE KINASE"/>
    <property type="match status" value="1"/>
</dbReference>
<dbReference type="Proteomes" id="UP001226691">
    <property type="component" value="Unassembled WGS sequence"/>
</dbReference>
<feature type="compositionally biased region" description="Polar residues" evidence="1">
    <location>
        <begin position="1"/>
        <end position="11"/>
    </location>
</feature>
<evidence type="ECO:0000313" key="3">
    <source>
        <dbReference type="Proteomes" id="UP001226691"/>
    </source>
</evidence>
<evidence type="ECO:0000313" key="2">
    <source>
        <dbReference type="EMBL" id="MDQ1124133.1"/>
    </source>
</evidence>
<sequence>MTHTDTATASVGTERGAARTTGEQAVERALDAVPQWRGRRAWYTPVYGGLQNENWRVDVDGEDASFFLKVPGAGSETFIDRGNSHVAAERAGALGISPRIVHFDPSTGVEIIEFLDGYRACTNGDMKRPEIASEIIGLYRAFGSAEALPSTKTIIDMIEEHRAQAADLGVRLPSFWPALLREYRAARSALTAGGLDIVPCHNDPMPGNFLIAEGRPMRLVDFEFSSNNERAYELAVMATEFFYDDRRFTECVEEFYGAAEWSTLARVQVCSFLADVKWGLWGCVNAQLNDGWDYDYHKYGVWKLRRAQTKMTDPRWGGWLGAL</sequence>
<dbReference type="PANTHER" id="PTHR22603">
    <property type="entry name" value="CHOLINE/ETHANOALAMINE KINASE"/>
    <property type="match status" value="1"/>
</dbReference>
<name>A0ABU0TWU4_MICTR</name>
<dbReference type="RefSeq" id="WP_307484673.1">
    <property type="nucleotide sequence ID" value="NZ_JAUTBF010000001.1"/>
</dbReference>
<keyword evidence="3" id="KW-1185">Reference proteome</keyword>
<feature type="region of interest" description="Disordered" evidence="1">
    <location>
        <begin position="1"/>
        <end position="23"/>
    </location>
</feature>
<organism evidence="2 3">
    <name type="scientific">Microbacterium trichothecenolyticum</name>
    <name type="common">Aureobacterium trichothecenolyticum</name>
    <dbReference type="NCBI Taxonomy" id="69370"/>
    <lineage>
        <taxon>Bacteria</taxon>
        <taxon>Bacillati</taxon>
        <taxon>Actinomycetota</taxon>
        <taxon>Actinomycetes</taxon>
        <taxon>Micrococcales</taxon>
        <taxon>Microbacteriaceae</taxon>
        <taxon>Microbacterium</taxon>
    </lineage>
</organism>
<dbReference type="Gene3D" id="3.90.1200.10">
    <property type="match status" value="1"/>
</dbReference>
<dbReference type="EMBL" id="JAUTBF010000001">
    <property type="protein sequence ID" value="MDQ1124133.1"/>
    <property type="molecule type" value="Genomic_DNA"/>
</dbReference>
<comment type="caution">
    <text evidence="2">The sequence shown here is derived from an EMBL/GenBank/DDBJ whole genome shotgun (WGS) entry which is preliminary data.</text>
</comment>
<dbReference type="SUPFAM" id="SSF56112">
    <property type="entry name" value="Protein kinase-like (PK-like)"/>
    <property type="match status" value="1"/>
</dbReference>
<reference evidence="2 3" key="1">
    <citation type="submission" date="2023-07" db="EMBL/GenBank/DDBJ databases">
        <title>Functional and genomic diversity of the sorghum phyllosphere microbiome.</title>
        <authorList>
            <person name="Shade A."/>
        </authorList>
    </citation>
    <scope>NUCLEOTIDE SEQUENCE [LARGE SCALE GENOMIC DNA]</scope>
    <source>
        <strain evidence="2 3">SORGH_AS_1207</strain>
    </source>
</reference>